<sequence>MTQSLLYIVYGADTYHREALFSIASACAQLARDSGAGERIDIQVWTDRPEPYQGLPVAVQALSPEQLQAWRGPHGYHFRAKHAVLREALRAAERAILIDTDTFFHTSPSVLFSYLQPGALLCNRIGPAYGERREETLYVALASRLQQRGQADDGMPMLNSGVIGLCREDACLLDHSLALMDELFPHAQGAYTLEEFVLAVACRAAGLTLKDCADDIHHYWSRKALFRAKIDAWLQKHRDRLLNPDALADTFRISSELPRPPSPTRLRMKLITCLLPRAQRQFARELLYGCYPYPNEFDRACGPVWWEKAAINLRERDAKAAPAAWLRNPLLRMLLGSNAARITAHLKAQGLLDAPH</sequence>
<comment type="caution">
    <text evidence="1">The sequence shown here is derived from an EMBL/GenBank/DDBJ whole genome shotgun (WGS) entry which is preliminary data.</text>
</comment>
<protein>
    <recommendedName>
        <fullName evidence="3">Nucleotide-diphospho-sugar transferase</fullName>
    </recommendedName>
</protein>
<evidence type="ECO:0000313" key="2">
    <source>
        <dbReference type="Proteomes" id="UP000295129"/>
    </source>
</evidence>
<organism evidence="1 2">
    <name type="scientific">Azoarcus indigens</name>
    <dbReference type="NCBI Taxonomy" id="29545"/>
    <lineage>
        <taxon>Bacteria</taxon>
        <taxon>Pseudomonadati</taxon>
        <taxon>Pseudomonadota</taxon>
        <taxon>Betaproteobacteria</taxon>
        <taxon>Rhodocyclales</taxon>
        <taxon>Zoogloeaceae</taxon>
        <taxon>Azoarcus</taxon>
    </lineage>
</organism>
<name>A0A4R6E3W2_9RHOO</name>
<dbReference type="RefSeq" id="WP_211168248.1">
    <property type="nucleotide sequence ID" value="NZ_SNVV01000006.1"/>
</dbReference>
<proteinExistence type="predicted"/>
<evidence type="ECO:0008006" key="3">
    <source>
        <dbReference type="Google" id="ProtNLM"/>
    </source>
</evidence>
<dbReference type="Proteomes" id="UP000295129">
    <property type="component" value="Unassembled WGS sequence"/>
</dbReference>
<accession>A0A4R6E3W2</accession>
<dbReference type="AlphaFoldDB" id="A0A4R6E3W2"/>
<gene>
    <name evidence="1" type="ORF">C7389_106191</name>
</gene>
<evidence type="ECO:0000313" key="1">
    <source>
        <dbReference type="EMBL" id="TDN52491.1"/>
    </source>
</evidence>
<reference evidence="1 2" key="1">
    <citation type="submission" date="2019-03" db="EMBL/GenBank/DDBJ databases">
        <title>Genomic Encyclopedia of Type Strains, Phase IV (KMG-IV): sequencing the most valuable type-strain genomes for metagenomic binning, comparative biology and taxonomic classification.</title>
        <authorList>
            <person name="Goeker M."/>
        </authorList>
    </citation>
    <scope>NUCLEOTIDE SEQUENCE [LARGE SCALE GENOMIC DNA]</scope>
    <source>
        <strain evidence="1 2">DSM 12121</strain>
    </source>
</reference>
<dbReference type="EMBL" id="SNVV01000006">
    <property type="protein sequence ID" value="TDN52491.1"/>
    <property type="molecule type" value="Genomic_DNA"/>
</dbReference>
<keyword evidence="2" id="KW-1185">Reference proteome</keyword>